<dbReference type="CDD" id="cd22160">
    <property type="entry name" value="F-box_AtFBL13-like"/>
    <property type="match status" value="1"/>
</dbReference>
<proteinExistence type="predicted"/>
<feature type="compositionally biased region" description="Basic and acidic residues" evidence="1">
    <location>
        <begin position="31"/>
        <end position="42"/>
    </location>
</feature>
<organism evidence="3 4">
    <name type="scientific">Erythranthe guttata</name>
    <name type="common">Yellow monkey flower</name>
    <name type="synonym">Mimulus guttatus</name>
    <dbReference type="NCBI Taxonomy" id="4155"/>
    <lineage>
        <taxon>Eukaryota</taxon>
        <taxon>Viridiplantae</taxon>
        <taxon>Streptophyta</taxon>
        <taxon>Embryophyta</taxon>
        <taxon>Tracheophyta</taxon>
        <taxon>Spermatophyta</taxon>
        <taxon>Magnoliopsida</taxon>
        <taxon>eudicotyledons</taxon>
        <taxon>Gunneridae</taxon>
        <taxon>Pentapetalae</taxon>
        <taxon>asterids</taxon>
        <taxon>lamiids</taxon>
        <taxon>Lamiales</taxon>
        <taxon>Phrymaceae</taxon>
        <taxon>Erythranthe</taxon>
    </lineage>
</organism>
<dbReference type="Gene3D" id="3.80.10.10">
    <property type="entry name" value="Ribonuclease Inhibitor"/>
    <property type="match status" value="1"/>
</dbReference>
<feature type="region of interest" description="Disordered" evidence="1">
    <location>
        <begin position="21"/>
        <end position="45"/>
    </location>
</feature>
<dbReference type="SUPFAM" id="SSF52047">
    <property type="entry name" value="RNI-like"/>
    <property type="match status" value="1"/>
</dbReference>
<dbReference type="InterPro" id="IPR036047">
    <property type="entry name" value="F-box-like_dom_sf"/>
</dbReference>
<dbReference type="Gene3D" id="1.20.1280.50">
    <property type="match status" value="1"/>
</dbReference>
<dbReference type="Pfam" id="PF23622">
    <property type="entry name" value="LRR_At1g61320_AtMIF1"/>
    <property type="match status" value="1"/>
</dbReference>
<dbReference type="Pfam" id="PF08387">
    <property type="entry name" value="FBD"/>
    <property type="match status" value="1"/>
</dbReference>
<reference evidence="3 4" key="1">
    <citation type="journal article" date="2013" name="Proc. Natl. Acad. Sci. U.S.A.">
        <title>Fine-scale variation in meiotic recombination in Mimulus inferred from population shotgun sequencing.</title>
        <authorList>
            <person name="Hellsten U."/>
            <person name="Wright K.M."/>
            <person name="Jenkins J."/>
            <person name="Shu S."/>
            <person name="Yuan Y."/>
            <person name="Wessler S.R."/>
            <person name="Schmutz J."/>
            <person name="Willis J.H."/>
            <person name="Rokhsar D.S."/>
        </authorList>
    </citation>
    <scope>NUCLEOTIDE SEQUENCE [LARGE SCALE GENOMIC DNA]</scope>
    <source>
        <strain evidence="4">cv. DUN x IM62</strain>
    </source>
</reference>
<dbReference type="SUPFAM" id="SSF81383">
    <property type="entry name" value="F-box domain"/>
    <property type="match status" value="1"/>
</dbReference>
<dbReference type="InterPro" id="IPR053781">
    <property type="entry name" value="F-box_AtFBL13-like"/>
</dbReference>
<name>A0A022QGB8_ERYGU</name>
<gene>
    <name evidence="3" type="ORF">MIMGU_mgv1a025965mg</name>
</gene>
<dbReference type="PANTHER" id="PTHR34145:SF68">
    <property type="entry name" value="FBD DOMAIN-CONTAINING PROTEIN"/>
    <property type="match status" value="1"/>
</dbReference>
<evidence type="ECO:0000256" key="1">
    <source>
        <dbReference type="SAM" id="MobiDB-lite"/>
    </source>
</evidence>
<dbReference type="InterPro" id="IPR055357">
    <property type="entry name" value="LRR_At1g61320_AtMIF1"/>
</dbReference>
<dbReference type="STRING" id="4155.A0A022QGB8"/>
<keyword evidence="4" id="KW-1185">Reference proteome</keyword>
<dbReference type="Proteomes" id="UP000030748">
    <property type="component" value="Unassembled WGS sequence"/>
</dbReference>
<dbReference type="InterPro" id="IPR006566">
    <property type="entry name" value="FBD"/>
</dbReference>
<dbReference type="Pfam" id="PF00646">
    <property type="entry name" value="F-box"/>
    <property type="match status" value="1"/>
</dbReference>
<feature type="domain" description="F-box" evidence="2">
    <location>
        <begin position="59"/>
        <end position="107"/>
    </location>
</feature>
<sequence length="424" mass="48779">MFSNSSLSSRFRIQMMQNLFGDQSEEEEKEVEAVESERESNRQPDYASCAKRSFVGDNGDRISRLPDELLVDILSLLSLKEAARTSVLSPRWINLWKHTHSLNFDARNALEDIVKKHWIRRKLMKREGPKYVKWVNTVLQSHKSPTLKEFVIRFTLDATAKNSINLWLQFAFATRQVESNCATPKLQTPSNIFWIHRPLVPENFKSLKDLSFKSVNLSGAAIEFFLHNCPLLERLVVHRSRKISSLEVCGPSLRLKHLELIDCYDFKTLKVSLPNLTSLLVTIIDILLLEYVPMLVEVSVSCDDDGATPKRFISALPSCISQLQTLRLELYTTTYEWGRLPRKDREIKDSITSSPHHHLKSFKYSGYYGRHCDVALLGYVLENCFALEKIIIDPSGSYGLDKLNMEQIGRKNAKQQLEPQIPEH</sequence>
<dbReference type="AlphaFoldDB" id="A0A022QGB8"/>
<dbReference type="PANTHER" id="PTHR34145">
    <property type="entry name" value="OS02G0105600 PROTEIN"/>
    <property type="match status" value="1"/>
</dbReference>
<evidence type="ECO:0000313" key="4">
    <source>
        <dbReference type="Proteomes" id="UP000030748"/>
    </source>
</evidence>
<dbReference type="PROSITE" id="PS50181">
    <property type="entry name" value="FBOX"/>
    <property type="match status" value="1"/>
</dbReference>
<dbReference type="InterPro" id="IPR053772">
    <property type="entry name" value="At1g61320/At1g61330-like"/>
</dbReference>
<protein>
    <recommendedName>
        <fullName evidence="2">F-box domain-containing protein</fullName>
    </recommendedName>
</protein>
<dbReference type="InterPro" id="IPR001810">
    <property type="entry name" value="F-box_dom"/>
</dbReference>
<feature type="non-terminal residue" evidence="3">
    <location>
        <position position="424"/>
    </location>
</feature>
<evidence type="ECO:0000259" key="2">
    <source>
        <dbReference type="PROSITE" id="PS50181"/>
    </source>
</evidence>
<dbReference type="eggNOG" id="ENOG502RYMX">
    <property type="taxonomic scope" value="Eukaryota"/>
</dbReference>
<dbReference type="EMBL" id="KI631538">
    <property type="protein sequence ID" value="EYU26971.1"/>
    <property type="molecule type" value="Genomic_DNA"/>
</dbReference>
<dbReference type="InterPro" id="IPR032675">
    <property type="entry name" value="LRR_dom_sf"/>
</dbReference>
<accession>A0A022QGB8</accession>
<evidence type="ECO:0000313" key="3">
    <source>
        <dbReference type="EMBL" id="EYU26971.1"/>
    </source>
</evidence>